<protein>
    <recommendedName>
        <fullName evidence="1">DUF397 domain-containing protein</fullName>
    </recommendedName>
</protein>
<organism evidence="2 3">
    <name type="scientific">Micromonospora andamanensis</name>
    <dbReference type="NCBI Taxonomy" id="1287068"/>
    <lineage>
        <taxon>Bacteria</taxon>
        <taxon>Bacillati</taxon>
        <taxon>Actinomycetota</taxon>
        <taxon>Actinomycetes</taxon>
        <taxon>Micromonosporales</taxon>
        <taxon>Micromonosporaceae</taxon>
        <taxon>Micromonospora</taxon>
    </lineage>
</organism>
<comment type="caution">
    <text evidence="2">The sequence shown here is derived from an EMBL/GenBank/DDBJ whole genome shotgun (WGS) entry which is preliminary data.</text>
</comment>
<sequence length="110" mass="11706">MYSVPSGTRHVAAYPLAASIALPSSVRTNLAQLWKRRRDTPVADSAGAIWRKSTRSGNGGNCVEVATNLLDREDAVLVRDSKNPRGGNLAVTARSWAAFTDAVREGALGL</sequence>
<feature type="domain" description="DUF397" evidence="1">
    <location>
        <begin position="50"/>
        <end position="104"/>
    </location>
</feature>
<evidence type="ECO:0000259" key="1">
    <source>
        <dbReference type="Pfam" id="PF04149"/>
    </source>
</evidence>
<accession>A0ABQ4I542</accession>
<dbReference type="Proteomes" id="UP000647017">
    <property type="component" value="Unassembled WGS sequence"/>
</dbReference>
<name>A0ABQ4I542_9ACTN</name>
<dbReference type="Pfam" id="PF04149">
    <property type="entry name" value="DUF397"/>
    <property type="match status" value="1"/>
</dbReference>
<keyword evidence="3" id="KW-1185">Reference proteome</keyword>
<evidence type="ECO:0000313" key="2">
    <source>
        <dbReference type="EMBL" id="GIJ13018.1"/>
    </source>
</evidence>
<proteinExistence type="predicted"/>
<evidence type="ECO:0000313" key="3">
    <source>
        <dbReference type="Proteomes" id="UP000647017"/>
    </source>
</evidence>
<dbReference type="EMBL" id="BOOZ01000072">
    <property type="protein sequence ID" value="GIJ13018.1"/>
    <property type="molecule type" value="Genomic_DNA"/>
</dbReference>
<reference evidence="2 3" key="1">
    <citation type="submission" date="2021-01" db="EMBL/GenBank/DDBJ databases">
        <title>Whole genome shotgun sequence of Verrucosispora andamanensis NBRC 109075.</title>
        <authorList>
            <person name="Komaki H."/>
            <person name="Tamura T."/>
        </authorList>
    </citation>
    <scope>NUCLEOTIDE SEQUENCE [LARGE SCALE GENOMIC DNA]</scope>
    <source>
        <strain evidence="2 3">NBRC 109075</strain>
    </source>
</reference>
<dbReference type="InterPro" id="IPR007278">
    <property type="entry name" value="DUF397"/>
</dbReference>
<gene>
    <name evidence="2" type="ORF">Van01_62320</name>
</gene>